<feature type="transmembrane region" description="Helical" evidence="6">
    <location>
        <begin position="212"/>
        <end position="235"/>
    </location>
</feature>
<name>A0A0L0MYZ7_TOLOC</name>
<feature type="region of interest" description="Disordered" evidence="5">
    <location>
        <begin position="249"/>
        <end position="299"/>
    </location>
</feature>
<evidence type="ECO:0000256" key="2">
    <source>
        <dbReference type="ARBA" id="ARBA00022692"/>
    </source>
</evidence>
<dbReference type="OrthoDB" id="4770059at2759"/>
<reference evidence="7 8" key="1">
    <citation type="journal article" date="2015" name="BMC Genomics">
        <title>The genome of the truffle-parasite Tolypocladium ophioglossoides and the evolution of antifungal peptaibiotics.</title>
        <authorList>
            <person name="Quandt C.A."/>
            <person name="Bushley K.E."/>
            <person name="Spatafora J.W."/>
        </authorList>
    </citation>
    <scope>NUCLEOTIDE SEQUENCE [LARGE SCALE GENOMIC DNA]</scope>
    <source>
        <strain evidence="7 8">CBS 100239</strain>
    </source>
</reference>
<dbReference type="AlphaFoldDB" id="A0A0L0MYZ7"/>
<accession>A0A0L0MYZ7</accession>
<comment type="subcellular location">
    <subcellularLocation>
        <location evidence="1">Membrane</location>
        <topology evidence="1">Single-pass membrane protein</topology>
    </subcellularLocation>
</comment>
<keyword evidence="2 6" id="KW-0812">Transmembrane</keyword>
<keyword evidence="8" id="KW-1185">Reference proteome</keyword>
<evidence type="ECO:0008006" key="9">
    <source>
        <dbReference type="Google" id="ProtNLM"/>
    </source>
</evidence>
<organism evidence="7 8">
    <name type="scientific">Tolypocladium ophioglossoides (strain CBS 100239)</name>
    <name type="common">Snaketongue truffleclub</name>
    <name type="synonym">Elaphocordyceps ophioglossoides</name>
    <dbReference type="NCBI Taxonomy" id="1163406"/>
    <lineage>
        <taxon>Eukaryota</taxon>
        <taxon>Fungi</taxon>
        <taxon>Dikarya</taxon>
        <taxon>Ascomycota</taxon>
        <taxon>Pezizomycotina</taxon>
        <taxon>Sordariomycetes</taxon>
        <taxon>Hypocreomycetidae</taxon>
        <taxon>Hypocreales</taxon>
        <taxon>Ophiocordycipitaceae</taxon>
        <taxon>Tolypocladium</taxon>
    </lineage>
</organism>
<dbReference type="PANTHER" id="PTHR15549">
    <property type="entry name" value="PAIRED IMMUNOGLOBULIN-LIKE TYPE 2 RECEPTOR"/>
    <property type="match status" value="1"/>
</dbReference>
<dbReference type="EMBL" id="LFRF01000049">
    <property type="protein sequence ID" value="KND86745.1"/>
    <property type="molecule type" value="Genomic_DNA"/>
</dbReference>
<feature type="compositionally biased region" description="Pro residues" evidence="5">
    <location>
        <begin position="288"/>
        <end position="299"/>
    </location>
</feature>
<comment type="caution">
    <text evidence="7">The sequence shown here is derived from an EMBL/GenBank/DDBJ whole genome shotgun (WGS) entry which is preliminary data.</text>
</comment>
<evidence type="ECO:0000313" key="8">
    <source>
        <dbReference type="Proteomes" id="UP000036947"/>
    </source>
</evidence>
<evidence type="ECO:0000256" key="3">
    <source>
        <dbReference type="ARBA" id="ARBA00022989"/>
    </source>
</evidence>
<evidence type="ECO:0000313" key="7">
    <source>
        <dbReference type="EMBL" id="KND86745.1"/>
    </source>
</evidence>
<dbReference type="InterPro" id="IPR051694">
    <property type="entry name" value="Immunoregulatory_rcpt-like"/>
</dbReference>
<keyword evidence="4 6" id="KW-0472">Membrane</keyword>
<proteinExistence type="predicted"/>
<evidence type="ECO:0000256" key="6">
    <source>
        <dbReference type="SAM" id="Phobius"/>
    </source>
</evidence>
<gene>
    <name evidence="7" type="ORF">TOPH_08606</name>
</gene>
<dbReference type="GO" id="GO:0016020">
    <property type="term" value="C:membrane"/>
    <property type="evidence" value="ECO:0007669"/>
    <property type="project" value="UniProtKB-SubCell"/>
</dbReference>
<protein>
    <recommendedName>
        <fullName evidence="9">Mid2 domain-containing protein</fullName>
    </recommendedName>
</protein>
<sequence>MATAGTPSTTTGPAPAVTSFALNPLTTTFSRPADCTGVYQSLFLTMMDLQTTCLPKGFKSQSDAYFSPGIACPSGYVSACHDNTRVASQTTVTCCPTLNSNISLSCVTASTITGLWSTLFCTWIAPPASKQASLPVTVSNNGVTSTEMRGFQSPGGINAFGVRMVYQKTDVVIAAATTNATTALSTGPAGSDGSEPILGSSSSSSSNLSTGAIAAIGVVIPLLVIGILAGALLWWRWRRRQHAQVESLSKFGEAAPQPQPQPHAELHGDHVQEMPGSTVEPVELPASEPEPPPPPPPQK</sequence>
<evidence type="ECO:0000256" key="5">
    <source>
        <dbReference type="SAM" id="MobiDB-lite"/>
    </source>
</evidence>
<dbReference type="Proteomes" id="UP000036947">
    <property type="component" value="Unassembled WGS sequence"/>
</dbReference>
<feature type="region of interest" description="Disordered" evidence="5">
    <location>
        <begin position="183"/>
        <end position="203"/>
    </location>
</feature>
<dbReference type="STRING" id="1163406.A0A0L0MYZ7"/>
<keyword evidence="3 6" id="KW-1133">Transmembrane helix</keyword>
<evidence type="ECO:0000256" key="1">
    <source>
        <dbReference type="ARBA" id="ARBA00004167"/>
    </source>
</evidence>
<dbReference type="GO" id="GO:0071944">
    <property type="term" value="C:cell periphery"/>
    <property type="evidence" value="ECO:0007669"/>
    <property type="project" value="UniProtKB-ARBA"/>
</dbReference>
<evidence type="ECO:0000256" key="4">
    <source>
        <dbReference type="ARBA" id="ARBA00023136"/>
    </source>
</evidence>